<dbReference type="Proteomes" id="UP001497514">
    <property type="component" value="Chromosome"/>
</dbReference>
<dbReference type="InterPro" id="IPR008949">
    <property type="entry name" value="Isoprenoid_synthase_dom_sf"/>
</dbReference>
<sequence>MKQLFDEVSYDCSKLVTQKYSTSFSLATRMLSPSIRAEIYNIYGFVRFADEIVDSFHQYNKEDLLIRFENEYYLSKKAGISLNPILNSFVQTVEKYKITDDLIQAFLKSMKADLHQTEYTTEQQYKQYIYGSADVVGLMCLRVFVNGDEQKYHQLKEPAMRLGSAFQKVNFLRDLKDDFELLNRSYFPNINLKELNQTSKEIIIKDIEADFEYAYQNGILKLPVEAKFGVYMAYRYYKKLLKKLKATPSSKIMDTRIRVSDVMKINLLARSYVKYKLNLI</sequence>
<dbReference type="InterPro" id="IPR002060">
    <property type="entry name" value="Squ/phyt_synthse"/>
</dbReference>
<dbReference type="Pfam" id="PF00494">
    <property type="entry name" value="SQS_PSY"/>
    <property type="match status" value="1"/>
</dbReference>
<name>A0ABP1EDU7_9FLAO</name>
<dbReference type="CDD" id="cd00683">
    <property type="entry name" value="Trans_IPPS_HH"/>
    <property type="match status" value="1"/>
</dbReference>
<evidence type="ECO:0000313" key="3">
    <source>
        <dbReference type="Proteomes" id="UP001497514"/>
    </source>
</evidence>
<dbReference type="InterPro" id="IPR033904">
    <property type="entry name" value="Trans_IPPS_HH"/>
</dbReference>
<dbReference type="SFLD" id="SFLDS00005">
    <property type="entry name" value="Isoprenoid_Synthase_Type_I"/>
    <property type="match status" value="1"/>
</dbReference>
<evidence type="ECO:0000313" key="2">
    <source>
        <dbReference type="EMBL" id="CAL2076529.1"/>
    </source>
</evidence>
<dbReference type="RefSeq" id="WP_101902545.1">
    <property type="nucleotide sequence ID" value="NZ_JBFKZT010000005.1"/>
</dbReference>
<accession>A0ABP1EDU7</accession>
<dbReference type="GeneID" id="65211117"/>
<dbReference type="InterPro" id="IPR044843">
    <property type="entry name" value="Trans_IPPS_bact-type"/>
</dbReference>
<gene>
    <name evidence="2" type="ORF">TD3509T_0324</name>
</gene>
<dbReference type="SFLD" id="SFLDG01018">
    <property type="entry name" value="Squalene/Phytoene_Synthase_Lik"/>
    <property type="match status" value="1"/>
</dbReference>
<dbReference type="Gene3D" id="1.10.600.10">
    <property type="entry name" value="Farnesyl Diphosphate Synthase"/>
    <property type="match status" value="1"/>
</dbReference>
<proteinExistence type="predicted"/>
<dbReference type="SUPFAM" id="SSF48576">
    <property type="entry name" value="Terpenoid synthases"/>
    <property type="match status" value="1"/>
</dbReference>
<keyword evidence="1" id="KW-0808">Transferase</keyword>
<keyword evidence="3" id="KW-1185">Reference proteome</keyword>
<dbReference type="SFLD" id="SFLDG01212">
    <property type="entry name" value="Phytoene_synthase_like"/>
    <property type="match status" value="1"/>
</dbReference>
<organism evidence="2 3">
    <name type="scientific">Tenacibaculum dicentrarchi</name>
    <dbReference type="NCBI Taxonomy" id="669041"/>
    <lineage>
        <taxon>Bacteria</taxon>
        <taxon>Pseudomonadati</taxon>
        <taxon>Bacteroidota</taxon>
        <taxon>Flavobacteriia</taxon>
        <taxon>Flavobacteriales</taxon>
        <taxon>Flavobacteriaceae</taxon>
        <taxon>Tenacibaculum</taxon>
    </lineage>
</organism>
<dbReference type="PROSITE" id="PS01045">
    <property type="entry name" value="SQUALEN_PHYTOEN_SYN_2"/>
    <property type="match status" value="1"/>
</dbReference>
<dbReference type="PANTHER" id="PTHR31480">
    <property type="entry name" value="BIFUNCTIONAL LYCOPENE CYCLASE/PHYTOENE SYNTHASE"/>
    <property type="match status" value="1"/>
</dbReference>
<evidence type="ECO:0000256" key="1">
    <source>
        <dbReference type="ARBA" id="ARBA00022679"/>
    </source>
</evidence>
<reference evidence="2 3" key="1">
    <citation type="submission" date="2024-05" db="EMBL/GenBank/DDBJ databases">
        <authorList>
            <person name="Duchaud E."/>
        </authorList>
    </citation>
    <scope>NUCLEOTIDE SEQUENCE [LARGE SCALE GENOMIC DNA]</scope>
    <source>
        <strain evidence="2">Ena-SAMPLE-TAB-13-05-2024-13:56:06:370-140309</strain>
    </source>
</reference>
<protein>
    <submittedName>
        <fullName evidence="2">Phytoene synthase</fullName>
    </submittedName>
</protein>
<dbReference type="EMBL" id="OZ038524">
    <property type="protein sequence ID" value="CAL2076529.1"/>
    <property type="molecule type" value="Genomic_DNA"/>
</dbReference>
<dbReference type="InterPro" id="IPR019845">
    <property type="entry name" value="Squalene/phytoene_synthase_CS"/>
</dbReference>